<sequence length="88" mass="10455">MGRYVSLETEYWQDKGTGQIIECPAGLERDELWRKTFRQVRLLHHPESCCLMVEDVGTCMSYLDDPLVVEIDLEAYNWWKLIYENPDI</sequence>
<reference evidence="1 2" key="1">
    <citation type="submission" date="2020-04" db="EMBL/GenBank/DDBJ databases">
        <title>Characterization and complete genome analysis of a novel phage JC01 infecting Cronobacter sakazakii.</title>
        <authorList>
            <person name="Jiang J."/>
            <person name="Zhao C."/>
            <person name="Tie D."/>
            <person name="Li Z."/>
        </authorList>
    </citation>
    <scope>NUCLEOTIDE SEQUENCE [LARGE SCALE GENOMIC DNA]</scope>
</reference>
<name>A0A6M3YL42_9CAUD</name>
<protein>
    <submittedName>
        <fullName evidence="1">Uncharacterized protein</fullName>
    </submittedName>
</protein>
<dbReference type="RefSeq" id="YP_009998604.1">
    <property type="nucleotide sequence ID" value="NC_052989.1"/>
</dbReference>
<proteinExistence type="predicted"/>
<dbReference type="KEGG" id="vg:62681195"/>
<accession>A0A6M3YL42</accession>
<organism evidence="1 2">
    <name type="scientific">Cronobacter phage JC01</name>
    <dbReference type="NCBI Taxonomy" id="2729575"/>
    <lineage>
        <taxon>Viruses</taxon>
        <taxon>Duplodnaviria</taxon>
        <taxon>Heunggongvirae</taxon>
        <taxon>Uroviricota</taxon>
        <taxon>Caudoviricetes</taxon>
        <taxon>Casjensviridae</taxon>
        <taxon>Jacunavirus</taxon>
        <taxon>Jacunavirus JC01</taxon>
    </lineage>
</organism>
<keyword evidence="2" id="KW-1185">Reference proteome</keyword>
<dbReference type="EMBL" id="MT330372">
    <property type="protein sequence ID" value="QJI52292.1"/>
    <property type="molecule type" value="Genomic_DNA"/>
</dbReference>
<dbReference type="GeneID" id="62681195"/>
<evidence type="ECO:0000313" key="1">
    <source>
        <dbReference type="EMBL" id="QJI52292.1"/>
    </source>
</evidence>
<evidence type="ECO:0000313" key="2">
    <source>
        <dbReference type="Proteomes" id="UP000502753"/>
    </source>
</evidence>
<dbReference type="Proteomes" id="UP000502753">
    <property type="component" value="Segment"/>
</dbReference>